<accession>A0A1M2V2F6</accession>
<feature type="transmembrane region" description="Helical" evidence="8">
    <location>
        <begin position="167"/>
        <end position="185"/>
    </location>
</feature>
<keyword evidence="4 8" id="KW-0812">Transmembrane</keyword>
<comment type="subcellular location">
    <subcellularLocation>
        <location evidence="1">Endomembrane system</location>
        <topology evidence="1">Multi-pass membrane protein</topology>
    </subcellularLocation>
</comment>
<dbReference type="OMA" id="MATIWKV"/>
<evidence type="ECO:0000313" key="11">
    <source>
        <dbReference type="Proteomes" id="UP000184267"/>
    </source>
</evidence>
<sequence>MARSPSSPASQVHIAMPDSPSTTSSTPTPPKTTSTPKGSAFWLSFLAIVVCNILSALDVTAVSTTLPTITHDLGGDNDFVWVGAAYGLASTAMLPFCGRLADVFGRRPVMMISVAFFFVGSALCGSAQNMNMLIAARTIQGVGGGGIINMSSIIVSDLVPLVERGAYQGIVVLAWAFAAAIGPIVGGSLAQKASWRWLFYINLPLAGIAFFLVAIFLRVRTPEGSLRSKLARVDWVGNAIIVAGTTLALIALTWGGITYPWISVHVLTPLILGGVLIVSFFLYETFVPREPTLPLDVIKNRTSLGGYIETFFHGIVSVAAIYYFPVYFQACLLSSPIGSSVKILPTAIVSSSFSLFSGIMIKKTNKYRPANWVGWTLAIVGFGLLTTLTADSSAGEWAGYQALQAAGSGTIWASTIFPILAPLPVTRAAPALAFYNFIRTFAQTWGVTISATILQNELKRNLPATFVQDFPSGVEIAYAIIPQIPGLEEPLRGEVRAAFAQSMATIWKVLAGLSGAGFLASFLLREVPMQTYTDEKFGLQQQADARGEPVRLEEARASTAVPEEEDKKDAGAVEMQGVSTPASLA</sequence>
<dbReference type="CDD" id="cd17502">
    <property type="entry name" value="MFS_Azr1_MDR_like"/>
    <property type="match status" value="1"/>
</dbReference>
<feature type="transmembrane region" description="Helical" evidence="8">
    <location>
        <begin position="402"/>
        <end position="421"/>
    </location>
</feature>
<name>A0A1M2V2F6_TRAPU</name>
<dbReference type="InterPro" id="IPR011701">
    <property type="entry name" value="MFS"/>
</dbReference>
<feature type="transmembrane region" description="Helical" evidence="8">
    <location>
        <begin position="79"/>
        <end position="97"/>
    </location>
</feature>
<dbReference type="InterPro" id="IPR036259">
    <property type="entry name" value="MFS_trans_sf"/>
</dbReference>
<feature type="transmembrane region" description="Helical" evidence="8">
    <location>
        <begin position="40"/>
        <end position="59"/>
    </location>
</feature>
<feature type="transmembrane region" description="Helical" evidence="8">
    <location>
        <begin position="343"/>
        <end position="360"/>
    </location>
</feature>
<comment type="similarity">
    <text evidence="2">Belongs to the major facilitator superfamily.</text>
</comment>
<evidence type="ECO:0000256" key="4">
    <source>
        <dbReference type="ARBA" id="ARBA00022692"/>
    </source>
</evidence>
<dbReference type="STRING" id="154538.A0A1M2V2F6"/>
<feature type="transmembrane region" description="Helical" evidence="8">
    <location>
        <begin position="505"/>
        <end position="524"/>
    </location>
</feature>
<protein>
    <recommendedName>
        <fullName evidence="9">Major facilitator superfamily (MFS) profile domain-containing protein</fullName>
    </recommendedName>
</protein>
<proteinExistence type="inferred from homology"/>
<feature type="transmembrane region" description="Helical" evidence="8">
    <location>
        <begin position="263"/>
        <end position="283"/>
    </location>
</feature>
<dbReference type="PANTHER" id="PTHR23501">
    <property type="entry name" value="MAJOR FACILITATOR SUPERFAMILY"/>
    <property type="match status" value="1"/>
</dbReference>
<feature type="transmembrane region" description="Helical" evidence="8">
    <location>
        <begin position="197"/>
        <end position="217"/>
    </location>
</feature>
<evidence type="ECO:0000256" key="8">
    <source>
        <dbReference type="SAM" id="Phobius"/>
    </source>
</evidence>
<keyword evidence="3" id="KW-0813">Transport</keyword>
<feature type="compositionally biased region" description="Polar residues" evidence="7">
    <location>
        <begin position="1"/>
        <end position="10"/>
    </location>
</feature>
<dbReference type="Proteomes" id="UP000184267">
    <property type="component" value="Unassembled WGS sequence"/>
</dbReference>
<dbReference type="PANTHER" id="PTHR23501:SF102">
    <property type="entry name" value="DRUG TRANSPORTER, PUTATIVE (AFU_ORTHOLOGUE AFUA_3G08530)-RELATED"/>
    <property type="match status" value="1"/>
</dbReference>
<evidence type="ECO:0000256" key="1">
    <source>
        <dbReference type="ARBA" id="ARBA00004127"/>
    </source>
</evidence>
<evidence type="ECO:0000256" key="6">
    <source>
        <dbReference type="ARBA" id="ARBA00023136"/>
    </source>
</evidence>
<reference evidence="10 11" key="1">
    <citation type="submission" date="2016-10" db="EMBL/GenBank/DDBJ databases">
        <title>Genome sequence of the basidiomycete white-rot fungus Trametes pubescens.</title>
        <authorList>
            <person name="Makela M.R."/>
            <person name="Granchi Z."/>
            <person name="Peng M."/>
            <person name="De Vries R.P."/>
            <person name="Grigoriev I."/>
            <person name="Riley R."/>
            <person name="Hilden K."/>
        </authorList>
    </citation>
    <scope>NUCLEOTIDE SEQUENCE [LARGE SCALE GENOMIC DNA]</scope>
    <source>
        <strain evidence="10 11">FBCC735</strain>
    </source>
</reference>
<dbReference type="GO" id="GO:0005886">
    <property type="term" value="C:plasma membrane"/>
    <property type="evidence" value="ECO:0007669"/>
    <property type="project" value="TreeGrafter"/>
</dbReference>
<comment type="caution">
    <text evidence="10">The sequence shown here is derived from an EMBL/GenBank/DDBJ whole genome shotgun (WGS) entry which is preliminary data.</text>
</comment>
<feature type="domain" description="Major facilitator superfamily (MFS) profile" evidence="9">
    <location>
        <begin position="44"/>
        <end position="529"/>
    </location>
</feature>
<dbReference type="EMBL" id="MNAD01001723">
    <property type="protein sequence ID" value="OJT01765.1"/>
    <property type="molecule type" value="Genomic_DNA"/>
</dbReference>
<evidence type="ECO:0000259" key="9">
    <source>
        <dbReference type="PROSITE" id="PS50850"/>
    </source>
</evidence>
<evidence type="ECO:0000256" key="3">
    <source>
        <dbReference type="ARBA" id="ARBA00022448"/>
    </source>
</evidence>
<feature type="compositionally biased region" description="Low complexity" evidence="7">
    <location>
        <begin position="19"/>
        <end position="34"/>
    </location>
</feature>
<dbReference type="FunFam" id="1.20.1720.10:FF:000013">
    <property type="entry name" value="Related to multidrug resistance proteins"/>
    <property type="match status" value="1"/>
</dbReference>
<keyword evidence="6 8" id="KW-0472">Membrane</keyword>
<feature type="region of interest" description="Disordered" evidence="7">
    <location>
        <begin position="542"/>
        <end position="585"/>
    </location>
</feature>
<feature type="transmembrane region" description="Helical" evidence="8">
    <location>
        <begin position="304"/>
        <end position="323"/>
    </location>
</feature>
<feature type="transmembrane region" description="Helical" evidence="8">
    <location>
        <begin position="372"/>
        <end position="390"/>
    </location>
</feature>
<evidence type="ECO:0000313" key="10">
    <source>
        <dbReference type="EMBL" id="OJT01765.1"/>
    </source>
</evidence>
<dbReference type="OrthoDB" id="3437016at2759"/>
<keyword evidence="11" id="KW-1185">Reference proteome</keyword>
<gene>
    <name evidence="10" type="ORF">TRAPUB_7821</name>
</gene>
<dbReference type="AlphaFoldDB" id="A0A1M2V2F6"/>
<evidence type="ECO:0000256" key="2">
    <source>
        <dbReference type="ARBA" id="ARBA00008335"/>
    </source>
</evidence>
<feature type="compositionally biased region" description="Basic and acidic residues" evidence="7">
    <location>
        <begin position="545"/>
        <end position="556"/>
    </location>
</feature>
<feature type="region of interest" description="Disordered" evidence="7">
    <location>
        <begin position="1"/>
        <end position="34"/>
    </location>
</feature>
<evidence type="ECO:0000256" key="7">
    <source>
        <dbReference type="SAM" id="MobiDB-lite"/>
    </source>
</evidence>
<organism evidence="10 11">
    <name type="scientific">Trametes pubescens</name>
    <name type="common">White-rot fungus</name>
    <dbReference type="NCBI Taxonomy" id="154538"/>
    <lineage>
        <taxon>Eukaryota</taxon>
        <taxon>Fungi</taxon>
        <taxon>Dikarya</taxon>
        <taxon>Basidiomycota</taxon>
        <taxon>Agaricomycotina</taxon>
        <taxon>Agaricomycetes</taxon>
        <taxon>Polyporales</taxon>
        <taxon>Polyporaceae</taxon>
        <taxon>Trametes</taxon>
    </lineage>
</organism>
<feature type="transmembrane region" description="Helical" evidence="8">
    <location>
        <begin position="134"/>
        <end position="155"/>
    </location>
</feature>
<dbReference type="GO" id="GO:0012505">
    <property type="term" value="C:endomembrane system"/>
    <property type="evidence" value="ECO:0007669"/>
    <property type="project" value="UniProtKB-SubCell"/>
</dbReference>
<dbReference type="Gene3D" id="1.20.1720.10">
    <property type="entry name" value="Multidrug resistance protein D"/>
    <property type="match status" value="1"/>
</dbReference>
<keyword evidence="5 8" id="KW-1133">Transmembrane helix</keyword>
<dbReference type="GO" id="GO:0022857">
    <property type="term" value="F:transmembrane transporter activity"/>
    <property type="evidence" value="ECO:0007669"/>
    <property type="project" value="InterPro"/>
</dbReference>
<feature type="transmembrane region" description="Helical" evidence="8">
    <location>
        <begin position="109"/>
        <end position="128"/>
    </location>
</feature>
<dbReference type="PROSITE" id="PS50850">
    <property type="entry name" value="MFS"/>
    <property type="match status" value="1"/>
</dbReference>
<dbReference type="Pfam" id="PF07690">
    <property type="entry name" value="MFS_1"/>
    <property type="match status" value="1"/>
</dbReference>
<feature type="transmembrane region" description="Helical" evidence="8">
    <location>
        <begin position="238"/>
        <end position="257"/>
    </location>
</feature>
<dbReference type="InterPro" id="IPR020846">
    <property type="entry name" value="MFS_dom"/>
</dbReference>
<evidence type="ECO:0000256" key="5">
    <source>
        <dbReference type="ARBA" id="ARBA00022989"/>
    </source>
</evidence>
<feature type="transmembrane region" description="Helical" evidence="8">
    <location>
        <begin position="433"/>
        <end position="454"/>
    </location>
</feature>
<dbReference type="SUPFAM" id="SSF103473">
    <property type="entry name" value="MFS general substrate transporter"/>
    <property type="match status" value="1"/>
</dbReference>